<dbReference type="AlphaFoldDB" id="A0A644VCD6"/>
<evidence type="ECO:0000313" key="3">
    <source>
        <dbReference type="EMBL" id="MPL88931.1"/>
    </source>
</evidence>
<evidence type="ECO:0000256" key="1">
    <source>
        <dbReference type="SAM" id="Coils"/>
    </source>
</evidence>
<feature type="coiled-coil region" evidence="1">
    <location>
        <begin position="27"/>
        <end position="172"/>
    </location>
</feature>
<sequence>MFKSRNLIIIVLILVVLALAGIVYYFYSDAKQKEQELEEVTEIMNQEKERVEDEFVDLTYQFDGYTSTIRNDSLLKQLDSEKARVQELLEELRKTRATNARKIQELKDELDSVRKIMMHLVAQIDSLNTENQQLRTENTQIKLKYQETSQTVEQLAKEKENLSEVVTRASKLEVVQFNVTTLNDRNRKTGIFSRIAHLQFDYTIAKNITADPGKKVMYVRITRPDGELLTKDNNNVFSFENRKIGYSVKKDYEYGGEALQDVIYWHVEEILYAGSYRVDFFTDGDLIGSYTFILKK</sequence>
<protein>
    <submittedName>
        <fullName evidence="3">Uncharacterized protein</fullName>
    </submittedName>
</protein>
<keyword evidence="2" id="KW-1133">Transmembrane helix</keyword>
<proteinExistence type="predicted"/>
<evidence type="ECO:0000256" key="2">
    <source>
        <dbReference type="SAM" id="Phobius"/>
    </source>
</evidence>
<keyword evidence="2" id="KW-0472">Membrane</keyword>
<dbReference type="EMBL" id="VSSQ01000268">
    <property type="protein sequence ID" value="MPL88931.1"/>
    <property type="molecule type" value="Genomic_DNA"/>
</dbReference>
<gene>
    <name evidence="3" type="ORF">SDC9_34960</name>
</gene>
<keyword evidence="1" id="KW-0175">Coiled coil</keyword>
<name>A0A644VCD6_9ZZZZ</name>
<feature type="transmembrane region" description="Helical" evidence="2">
    <location>
        <begin position="7"/>
        <end position="27"/>
    </location>
</feature>
<keyword evidence="2" id="KW-0812">Transmembrane</keyword>
<accession>A0A644VCD6</accession>
<comment type="caution">
    <text evidence="3">The sequence shown here is derived from an EMBL/GenBank/DDBJ whole genome shotgun (WGS) entry which is preliminary data.</text>
</comment>
<reference evidence="3" key="1">
    <citation type="submission" date="2019-08" db="EMBL/GenBank/DDBJ databases">
        <authorList>
            <person name="Kucharzyk K."/>
            <person name="Murdoch R.W."/>
            <person name="Higgins S."/>
            <person name="Loffler F."/>
        </authorList>
    </citation>
    <scope>NUCLEOTIDE SEQUENCE</scope>
</reference>
<organism evidence="3">
    <name type="scientific">bioreactor metagenome</name>
    <dbReference type="NCBI Taxonomy" id="1076179"/>
    <lineage>
        <taxon>unclassified sequences</taxon>
        <taxon>metagenomes</taxon>
        <taxon>ecological metagenomes</taxon>
    </lineage>
</organism>